<dbReference type="InterPro" id="IPR008979">
    <property type="entry name" value="Galactose-bd-like_sf"/>
</dbReference>
<dbReference type="GO" id="GO:0005975">
    <property type="term" value="P:carbohydrate metabolic process"/>
    <property type="evidence" value="ECO:0007669"/>
    <property type="project" value="InterPro"/>
</dbReference>
<evidence type="ECO:0000313" key="5">
    <source>
        <dbReference type="EMBL" id="PEQ23334.1"/>
    </source>
</evidence>
<dbReference type="Gene3D" id="3.20.20.80">
    <property type="entry name" value="Glycosidases"/>
    <property type="match status" value="1"/>
</dbReference>
<dbReference type="PANTHER" id="PTHR42732:SF1">
    <property type="entry name" value="BETA-MANNOSIDASE"/>
    <property type="match status" value="1"/>
</dbReference>
<comment type="caution">
    <text evidence="5">The sequence shown here is derived from an EMBL/GenBank/DDBJ whole genome shotgun (WGS) entry which is preliminary data.</text>
</comment>
<evidence type="ECO:0000259" key="4">
    <source>
        <dbReference type="Pfam" id="PF02837"/>
    </source>
</evidence>
<evidence type="ECO:0000259" key="3">
    <source>
        <dbReference type="Pfam" id="PF02836"/>
    </source>
</evidence>
<dbReference type="SUPFAM" id="SSF51445">
    <property type="entry name" value="(Trans)glycosidases"/>
    <property type="match status" value="1"/>
</dbReference>
<protein>
    <submittedName>
        <fullName evidence="5">Glycoside hydrolase family 2</fullName>
    </submittedName>
</protein>
<dbReference type="EMBL" id="NOXF01000019">
    <property type="protein sequence ID" value="PEQ23334.1"/>
    <property type="molecule type" value="Genomic_DNA"/>
</dbReference>
<evidence type="ECO:0000256" key="1">
    <source>
        <dbReference type="ARBA" id="ARBA00007401"/>
    </source>
</evidence>
<dbReference type="AlphaFoldDB" id="A0A855A0X8"/>
<proteinExistence type="inferred from homology"/>
<reference evidence="5 6" key="1">
    <citation type="submission" date="2017-07" db="EMBL/GenBank/DDBJ databases">
        <title>Prevalence of linear plasmids in Cutibacterium (Propionibacterium) acnes isolates obtained from prostatic tissue.</title>
        <authorList>
            <person name="Davidsson S."/>
            <person name="Carlsson J."/>
            <person name="Molling P."/>
            <person name="Andren O."/>
            <person name="Andersson S.-O."/>
            <person name="Brzuszkiewicz E."/>
            <person name="Poehlein A."/>
            <person name="Al-Zeer M."/>
            <person name="Brinkmann V."/>
            <person name="Scavenius C."/>
            <person name="Nazipi S."/>
            <person name="Soderquist B."/>
            <person name="Bruggemann H."/>
        </authorList>
    </citation>
    <scope>NUCLEOTIDE SEQUENCE [LARGE SCALE GENOMIC DNA]</scope>
    <source>
        <strain evidence="5 6">DSM 753</strain>
    </source>
</reference>
<name>A0A855A0X8_9FIRM</name>
<dbReference type="InterPro" id="IPR051913">
    <property type="entry name" value="GH2_Domain-Containing"/>
</dbReference>
<dbReference type="PANTHER" id="PTHR42732">
    <property type="entry name" value="BETA-GALACTOSIDASE"/>
    <property type="match status" value="1"/>
</dbReference>
<feature type="region of interest" description="Disordered" evidence="2">
    <location>
        <begin position="479"/>
        <end position="499"/>
    </location>
</feature>
<comment type="similarity">
    <text evidence="1">Belongs to the glycosyl hydrolase 2 family.</text>
</comment>
<accession>A0A855A0X8</accession>
<dbReference type="InterPro" id="IPR006103">
    <property type="entry name" value="Glyco_hydro_2_cat"/>
</dbReference>
<feature type="compositionally biased region" description="Basic and acidic residues" evidence="2">
    <location>
        <begin position="488"/>
        <end position="499"/>
    </location>
</feature>
<evidence type="ECO:0000313" key="6">
    <source>
        <dbReference type="Proteomes" id="UP000220611"/>
    </source>
</evidence>
<feature type="domain" description="Glycosyl hydrolases family 2 sugar binding" evidence="4">
    <location>
        <begin position="7"/>
        <end position="135"/>
    </location>
</feature>
<dbReference type="Pfam" id="PF02837">
    <property type="entry name" value="Glyco_hydro_2_N"/>
    <property type="match status" value="1"/>
</dbReference>
<keyword evidence="5" id="KW-0378">Hydrolase</keyword>
<keyword evidence="6" id="KW-1185">Reference proteome</keyword>
<dbReference type="InterPro" id="IPR006104">
    <property type="entry name" value="Glyco_hydro_2_N"/>
</dbReference>
<dbReference type="Pfam" id="PF02836">
    <property type="entry name" value="Glyco_hydro_2_C"/>
    <property type="match status" value="1"/>
</dbReference>
<dbReference type="OrthoDB" id="9814867at2"/>
<dbReference type="GO" id="GO:0004553">
    <property type="term" value="F:hydrolase activity, hydrolyzing O-glycosyl compounds"/>
    <property type="evidence" value="ECO:0007669"/>
    <property type="project" value="InterPro"/>
</dbReference>
<dbReference type="Proteomes" id="UP000220611">
    <property type="component" value="Unassembled WGS sequence"/>
</dbReference>
<gene>
    <name evidence="5" type="ORF">CH238_14390</name>
</gene>
<sequence length="931" mass="106370">MNRTIMDLSGEWRFAMDPNEKGTNQCGGWFSETLPDRVRLPGTTSQNFVGIESKVADKLGVIEKFTYRGVAWYQRDIDIPEAWAGRHIELKLERANNTTVWLDNILVGKSDLLQVDQIFDLTNIASPGKHVLTVRNDNSRIRPTHGYRFDFLNGICGEISLTATSKVYMKQCRIMPNIKAKTLTVYFTLGNQTGCESRGNIFFHVHTLDNSHALKPYRFDYMLDFHRTEKEYEMELYLGDGLKLWDEFAPNLYCLEAELAGKAGGVPVSDFYSTRFGIREFTHEGTQFSVNGKKVILRGDALLHEKYMYRMGLSLYSREDWVKVLKIYKEYGINYLRFHTHCPPNAVFEAADEVGIYMQPELTIGGTNGMNVPGPESPLFDPLLEPTMQRWGKELLDWLHNHPSFVMLTLGNEINGDRSLLERLVEYLRALDPTRMYAQGSNDFIRQQCLSVNDDFWSTMKTDTPWEYKMARGSYAHSDLPLGPVQDSKPRNSLRDHSESIKHSPVPVIAFELGQYETTCNFDEIERFPKMELPGSMLRYQKMMEEQGLLHKEKDFYRDSGKACLLCYREDIEMIMRTPGMGGFQILSLADIHTDGTAIDGILNAFMENKGMVSAEEWRRYCSDRVVLLRIGKFTFDSGEQAGFKMQFANYGPETIDQAKPYFELYHQDNCLERREFDLISLPQGDLTDLASPTVTFQCDEPAQLVLRVGVEDLADQKTYYNDYNIWVYPVPEIQHTMLTTKSAEEAAAALENGESVLFYSGLLDSEKSVEGFFATNFWSYDMFATASENISETRPGKPMIGAMLAPGTMGISYDPNHPVFRYFPGEGHSDYQWFNVIMNGNPVILDHFAEPVEPIVWTIDTPHRCHRLGLLFELKVGKGKVMVCTTDLSQFAGEAAEESLLKGIFEYMASDEFQPQAECGLEEFKSFFAR</sequence>
<dbReference type="SUPFAM" id="SSF49785">
    <property type="entry name" value="Galactose-binding domain-like"/>
    <property type="match status" value="1"/>
</dbReference>
<dbReference type="Gene3D" id="2.60.120.260">
    <property type="entry name" value="Galactose-binding domain-like"/>
    <property type="match status" value="1"/>
</dbReference>
<dbReference type="InterPro" id="IPR017853">
    <property type="entry name" value="GH"/>
</dbReference>
<organism evidence="5 6">
    <name type="scientific">[Clostridium] leptum DSM 753</name>
    <dbReference type="NCBI Taxonomy" id="428125"/>
    <lineage>
        <taxon>Bacteria</taxon>
        <taxon>Bacillati</taxon>
        <taxon>Bacillota</taxon>
        <taxon>Clostridia</taxon>
        <taxon>Eubacteriales</taxon>
        <taxon>Oscillospiraceae</taxon>
        <taxon>Oscillospiraceae incertae sedis</taxon>
    </lineage>
</organism>
<evidence type="ECO:0000256" key="2">
    <source>
        <dbReference type="SAM" id="MobiDB-lite"/>
    </source>
</evidence>
<feature type="domain" description="Glycoside hydrolase family 2 catalytic" evidence="3">
    <location>
        <begin position="285"/>
        <end position="463"/>
    </location>
</feature>